<evidence type="ECO:0000256" key="1">
    <source>
        <dbReference type="ARBA" id="ARBA00005993"/>
    </source>
</evidence>
<dbReference type="OrthoDB" id="5771769at2759"/>
<dbReference type="GO" id="GO:0000978">
    <property type="term" value="F:RNA polymerase II cis-regulatory region sequence-specific DNA binding"/>
    <property type="evidence" value="ECO:0007669"/>
    <property type="project" value="TreeGrafter"/>
</dbReference>
<evidence type="ECO:0000256" key="5">
    <source>
        <dbReference type="ARBA" id="ARBA00023015"/>
    </source>
</evidence>
<dbReference type="GO" id="GO:0045944">
    <property type="term" value="P:positive regulation of transcription by RNA polymerase II"/>
    <property type="evidence" value="ECO:0007669"/>
    <property type="project" value="TreeGrafter"/>
</dbReference>
<evidence type="ECO:0000313" key="12">
    <source>
        <dbReference type="Proteomes" id="UP000008068"/>
    </source>
</evidence>
<keyword evidence="5" id="KW-0805">Transcription regulation</keyword>
<dbReference type="HOGENOM" id="CLU_1157286_0_0_1"/>
<protein>
    <recommendedName>
        <fullName evidence="10">Nuclear receptor domain-containing protein</fullName>
    </recommendedName>
</protein>
<dbReference type="eggNOG" id="KOG4846">
    <property type="taxonomic scope" value="Eukaryota"/>
</dbReference>
<evidence type="ECO:0000256" key="7">
    <source>
        <dbReference type="ARBA" id="ARBA00023163"/>
    </source>
</evidence>
<keyword evidence="2" id="KW-0479">Metal-binding</keyword>
<gene>
    <name evidence="11" type="ORF">CAEBREN_00155</name>
</gene>
<dbReference type="Pfam" id="PF00105">
    <property type="entry name" value="zf-C4"/>
    <property type="match status" value="1"/>
</dbReference>
<evidence type="ECO:0000256" key="2">
    <source>
        <dbReference type="ARBA" id="ARBA00022723"/>
    </source>
</evidence>
<comment type="similarity">
    <text evidence="1">Belongs to the nuclear hormone receptor family.</text>
</comment>
<dbReference type="SUPFAM" id="SSF57716">
    <property type="entry name" value="Glucocorticoid receptor-like (DNA-binding domain)"/>
    <property type="match status" value="1"/>
</dbReference>
<dbReference type="EMBL" id="GL379983">
    <property type="protein sequence ID" value="EGT40171.1"/>
    <property type="molecule type" value="Genomic_DNA"/>
</dbReference>
<accession>G0NYR5</accession>
<dbReference type="SMART" id="SM00399">
    <property type="entry name" value="ZnF_C4"/>
    <property type="match status" value="1"/>
</dbReference>
<dbReference type="Gene3D" id="3.30.50.10">
    <property type="entry name" value="Erythroid Transcription Factor GATA-1, subunit A"/>
    <property type="match status" value="1"/>
</dbReference>
<keyword evidence="8" id="KW-0675">Receptor</keyword>
<dbReference type="GO" id="GO:0009755">
    <property type="term" value="P:hormone-mediated signaling pathway"/>
    <property type="evidence" value="ECO:0007669"/>
    <property type="project" value="TreeGrafter"/>
</dbReference>
<dbReference type="GO" id="GO:0004879">
    <property type="term" value="F:nuclear receptor activity"/>
    <property type="evidence" value="ECO:0007669"/>
    <property type="project" value="TreeGrafter"/>
</dbReference>
<dbReference type="PANTHER" id="PTHR24082">
    <property type="entry name" value="NUCLEAR HORMONE RECEPTOR"/>
    <property type="match status" value="1"/>
</dbReference>
<dbReference type="AlphaFoldDB" id="G0NYR5"/>
<evidence type="ECO:0000256" key="8">
    <source>
        <dbReference type="ARBA" id="ARBA00023170"/>
    </source>
</evidence>
<sequence>MNYSNPSDSLDLRVYILIIFKFLPFAQRKILQHLHNFGAQCRFKAFFRRTIKRVSELKCRKKQCCEVSRGTRNLCQYCRFQKCLVAGMSLEKRKIHSKGVSKPVQGNQSERQEAAHTPILTPVGYVGFTQYLLLVGGMKNGMLAPHALDILANQFCGGVPPTPTGKSFRDATLSALHEIYAKCLQTEVSPTLQVTPVNKPEKVRGTYSYEHAVEHYRHSIICQNPLLKITIPVIFSSTAI</sequence>
<dbReference type="InterPro" id="IPR001628">
    <property type="entry name" value="Znf_hrmn_rcpt"/>
</dbReference>
<dbReference type="GO" id="GO:0008270">
    <property type="term" value="F:zinc ion binding"/>
    <property type="evidence" value="ECO:0007669"/>
    <property type="project" value="UniProtKB-KW"/>
</dbReference>
<keyword evidence="3" id="KW-0863">Zinc-finger</keyword>
<dbReference type="GO" id="GO:0030154">
    <property type="term" value="P:cell differentiation"/>
    <property type="evidence" value="ECO:0007669"/>
    <property type="project" value="TreeGrafter"/>
</dbReference>
<evidence type="ECO:0000256" key="3">
    <source>
        <dbReference type="ARBA" id="ARBA00022771"/>
    </source>
</evidence>
<feature type="domain" description="Nuclear receptor" evidence="10">
    <location>
        <begin position="44"/>
        <end position="95"/>
    </location>
</feature>
<evidence type="ECO:0000256" key="4">
    <source>
        <dbReference type="ARBA" id="ARBA00022833"/>
    </source>
</evidence>
<keyword evidence="6" id="KW-0238">DNA-binding</keyword>
<dbReference type="Proteomes" id="UP000008068">
    <property type="component" value="Unassembled WGS sequence"/>
</dbReference>
<name>G0NYR5_CAEBE</name>
<dbReference type="InterPro" id="IPR013088">
    <property type="entry name" value="Znf_NHR/GATA"/>
</dbReference>
<dbReference type="PANTHER" id="PTHR24082:SF502">
    <property type="entry name" value="STEROID HORMONE RECEPTOR FAMILY MEMBER CNR14"/>
    <property type="match status" value="1"/>
</dbReference>
<reference evidence="12" key="1">
    <citation type="submission" date="2011-07" db="EMBL/GenBank/DDBJ databases">
        <authorList>
            <consortium name="Caenorhabditis brenneri Sequencing and Analysis Consortium"/>
            <person name="Wilson R.K."/>
        </authorList>
    </citation>
    <scope>NUCLEOTIDE SEQUENCE [LARGE SCALE GENOMIC DNA]</scope>
    <source>
        <strain evidence="12">PB2801</strain>
    </source>
</reference>
<organism evidence="12">
    <name type="scientific">Caenorhabditis brenneri</name>
    <name type="common">Nematode worm</name>
    <dbReference type="NCBI Taxonomy" id="135651"/>
    <lineage>
        <taxon>Eukaryota</taxon>
        <taxon>Metazoa</taxon>
        <taxon>Ecdysozoa</taxon>
        <taxon>Nematoda</taxon>
        <taxon>Chromadorea</taxon>
        <taxon>Rhabditida</taxon>
        <taxon>Rhabditina</taxon>
        <taxon>Rhabditomorpha</taxon>
        <taxon>Rhabditoidea</taxon>
        <taxon>Rhabditidae</taxon>
        <taxon>Peloderinae</taxon>
        <taxon>Caenorhabditis</taxon>
    </lineage>
</organism>
<evidence type="ECO:0000256" key="6">
    <source>
        <dbReference type="ARBA" id="ARBA00023125"/>
    </source>
</evidence>
<dbReference type="GO" id="GO:0000122">
    <property type="term" value="P:negative regulation of transcription by RNA polymerase II"/>
    <property type="evidence" value="ECO:0007669"/>
    <property type="project" value="TreeGrafter"/>
</dbReference>
<dbReference type="STRING" id="135651.G0NYR5"/>
<keyword evidence="4" id="KW-0862">Zinc</keyword>
<dbReference type="InterPro" id="IPR050234">
    <property type="entry name" value="Nuclear_hormone_rcpt_NR1"/>
</dbReference>
<evidence type="ECO:0000313" key="11">
    <source>
        <dbReference type="EMBL" id="EGT40171.1"/>
    </source>
</evidence>
<dbReference type="PROSITE" id="PS51030">
    <property type="entry name" value="NUCLEAR_REC_DBD_2"/>
    <property type="match status" value="1"/>
</dbReference>
<proteinExistence type="inferred from homology"/>
<keyword evidence="12" id="KW-1185">Reference proteome</keyword>
<evidence type="ECO:0000259" key="10">
    <source>
        <dbReference type="PROSITE" id="PS51030"/>
    </source>
</evidence>
<keyword evidence="7" id="KW-0804">Transcription</keyword>
<keyword evidence="9" id="KW-0539">Nucleus</keyword>
<evidence type="ECO:0000256" key="9">
    <source>
        <dbReference type="ARBA" id="ARBA00023242"/>
    </source>
</evidence>
<dbReference type="InParanoid" id="G0NYR5"/>